<dbReference type="SUPFAM" id="SSF57610">
    <property type="entry name" value="Thyroglobulin type-1 domain"/>
    <property type="match status" value="1"/>
</dbReference>
<evidence type="ECO:0000256" key="2">
    <source>
        <dbReference type="PROSITE-ProRule" id="PRU00500"/>
    </source>
</evidence>
<dbReference type="PROSITE" id="PS00484">
    <property type="entry name" value="THYROGLOBULIN_1_1"/>
    <property type="match status" value="1"/>
</dbReference>
<keyword evidence="3" id="KW-0472">Membrane</keyword>
<keyword evidence="1" id="KW-1015">Disulfide bond</keyword>
<dbReference type="PANTHER" id="PTHR14168:SF4">
    <property type="entry name" value="EPITHELIAL CELL ADHESION MOLECULE PRECURSOR"/>
    <property type="match status" value="1"/>
</dbReference>
<dbReference type="CDD" id="cd00191">
    <property type="entry name" value="TY"/>
    <property type="match status" value="1"/>
</dbReference>
<evidence type="ECO:0000256" key="4">
    <source>
        <dbReference type="SAM" id="SignalP"/>
    </source>
</evidence>
<comment type="caution">
    <text evidence="2">Lacks conserved residue(s) required for the propagation of feature annotation.</text>
</comment>
<sequence length="324" mass="36146">MVTRKCGKALTSKMKDIIVVCLLALVAGASAQCGKCASIKWGTCEGAAEPCTCTLLTGITTPPNKQSINCGQLVPKCFLMKAEMYRARNNLSTRSIGGKPVTTAILDNDGIYDPECENDGRFKAIQCNNTETCWCVNSAGVRRSDKGDKNLKCEPAETYWLRLELTHKPVNTTLDLAQLKTGLQNSLFDRYSLDRKNVVDVQYDANSRFIVVDLKKDQNDRAIDLPRMAYYLEKDVKALPLFTKQEPFLVSVNSNPVEMEKILVYYVDDKAPTITMQKLTGGVISVIVVVILVVLVGLLILYFIRRKEKARYNKTPARELEPMS</sequence>
<dbReference type="Pfam" id="PF21283">
    <property type="entry name" value="EPCAM-Trop-2_C"/>
    <property type="match status" value="1"/>
</dbReference>
<dbReference type="SMART" id="SM00211">
    <property type="entry name" value="TY"/>
    <property type="match status" value="1"/>
</dbReference>
<dbReference type="InterPro" id="IPR043406">
    <property type="entry name" value="EPCAM/Trop-2"/>
</dbReference>
<dbReference type="AlphaFoldDB" id="A0A7J6B4U8"/>
<dbReference type="Proteomes" id="UP000593565">
    <property type="component" value="Unassembled WGS sequence"/>
</dbReference>
<keyword evidence="4" id="KW-0732">Signal</keyword>
<feature type="transmembrane region" description="Helical" evidence="3">
    <location>
        <begin position="282"/>
        <end position="304"/>
    </location>
</feature>
<dbReference type="PROSITE" id="PS51162">
    <property type="entry name" value="THYROGLOBULIN_1_2"/>
    <property type="match status" value="1"/>
</dbReference>
<dbReference type="Pfam" id="PF00086">
    <property type="entry name" value="Thyroglobulin_1"/>
    <property type="match status" value="1"/>
</dbReference>
<dbReference type="Gene3D" id="4.10.800.10">
    <property type="entry name" value="Thyroglobulin type-1"/>
    <property type="match status" value="1"/>
</dbReference>
<organism evidence="6 7">
    <name type="scientific">Ameiurus melas</name>
    <name type="common">Black bullhead</name>
    <name type="synonym">Silurus melas</name>
    <dbReference type="NCBI Taxonomy" id="219545"/>
    <lineage>
        <taxon>Eukaryota</taxon>
        <taxon>Metazoa</taxon>
        <taxon>Chordata</taxon>
        <taxon>Craniata</taxon>
        <taxon>Vertebrata</taxon>
        <taxon>Euteleostomi</taxon>
        <taxon>Actinopterygii</taxon>
        <taxon>Neopterygii</taxon>
        <taxon>Teleostei</taxon>
        <taxon>Ostariophysi</taxon>
        <taxon>Siluriformes</taxon>
        <taxon>Ictaluridae</taxon>
        <taxon>Ameiurus</taxon>
    </lineage>
</organism>
<keyword evidence="7" id="KW-1185">Reference proteome</keyword>
<reference evidence="6 7" key="1">
    <citation type="submission" date="2020-02" db="EMBL/GenBank/DDBJ databases">
        <title>A chromosome-scale genome assembly of the black bullhead catfish (Ameiurus melas).</title>
        <authorList>
            <person name="Wen M."/>
            <person name="Zham M."/>
            <person name="Cabau C."/>
            <person name="Klopp C."/>
            <person name="Donnadieu C."/>
            <person name="Roques C."/>
            <person name="Bouchez O."/>
            <person name="Lampietro C."/>
            <person name="Jouanno E."/>
            <person name="Herpin A."/>
            <person name="Louis A."/>
            <person name="Berthelot C."/>
            <person name="Parey E."/>
            <person name="Roest-Crollius H."/>
            <person name="Braasch I."/>
            <person name="Postlethwait J."/>
            <person name="Robinson-Rechavi M."/>
            <person name="Echchiki A."/>
            <person name="Begum T."/>
            <person name="Montfort J."/>
            <person name="Schartl M."/>
            <person name="Bobe J."/>
            <person name="Guiguen Y."/>
        </authorList>
    </citation>
    <scope>NUCLEOTIDE SEQUENCE [LARGE SCALE GENOMIC DNA]</scope>
    <source>
        <strain evidence="6">M_S1</strain>
        <tissue evidence="6">Blood</tissue>
    </source>
</reference>
<dbReference type="EMBL" id="JAAGNN010000004">
    <property type="protein sequence ID" value="KAF4090144.1"/>
    <property type="molecule type" value="Genomic_DNA"/>
</dbReference>
<proteinExistence type="predicted"/>
<evidence type="ECO:0000256" key="3">
    <source>
        <dbReference type="SAM" id="Phobius"/>
    </source>
</evidence>
<evidence type="ECO:0000259" key="5">
    <source>
        <dbReference type="PROSITE" id="PS51162"/>
    </source>
</evidence>
<dbReference type="InterPro" id="IPR049420">
    <property type="entry name" value="EPCAM-Trop-2_C"/>
</dbReference>
<gene>
    <name evidence="6" type="ORF">AMELA_G00048510</name>
</gene>
<keyword evidence="3" id="KW-0812">Transmembrane</keyword>
<accession>A0A7J6B4U8</accession>
<evidence type="ECO:0000313" key="7">
    <source>
        <dbReference type="Proteomes" id="UP000593565"/>
    </source>
</evidence>
<dbReference type="InterPro" id="IPR036857">
    <property type="entry name" value="Thyroglobulin_1_sf"/>
</dbReference>
<protein>
    <recommendedName>
        <fullName evidence="5">Thyroglobulin type-1 domain-containing protein</fullName>
    </recommendedName>
</protein>
<dbReference type="PANTHER" id="PTHR14168">
    <property type="entry name" value="TUMOR-ASSOCIATED CALCIUM SIGNAL TRANSDUCER"/>
    <property type="match status" value="1"/>
</dbReference>
<dbReference type="InterPro" id="IPR000716">
    <property type="entry name" value="Thyroglobulin_1"/>
</dbReference>
<comment type="caution">
    <text evidence="6">The sequence shown here is derived from an EMBL/GenBank/DDBJ whole genome shotgun (WGS) entry which is preliminary data.</text>
</comment>
<keyword evidence="3" id="KW-1133">Transmembrane helix</keyword>
<dbReference type="GO" id="GO:0016020">
    <property type="term" value="C:membrane"/>
    <property type="evidence" value="ECO:0007669"/>
    <property type="project" value="InterPro"/>
</dbReference>
<feature type="signal peptide" evidence="4">
    <location>
        <begin position="1"/>
        <end position="31"/>
    </location>
</feature>
<feature type="chain" id="PRO_5029718060" description="Thyroglobulin type-1 domain-containing protein" evidence="4">
    <location>
        <begin position="32"/>
        <end position="324"/>
    </location>
</feature>
<evidence type="ECO:0000256" key="1">
    <source>
        <dbReference type="ARBA" id="ARBA00023157"/>
    </source>
</evidence>
<evidence type="ECO:0000313" key="6">
    <source>
        <dbReference type="EMBL" id="KAF4090144.1"/>
    </source>
</evidence>
<name>A0A7J6B4U8_AMEME</name>
<feature type="domain" description="Thyroglobulin type-1" evidence="5">
    <location>
        <begin position="74"/>
        <end position="153"/>
    </location>
</feature>